<proteinExistence type="predicted"/>
<evidence type="ECO:0000313" key="1">
    <source>
        <dbReference type="EMBL" id="KKM69577.1"/>
    </source>
</evidence>
<reference evidence="1" key="1">
    <citation type="journal article" date="2015" name="Nature">
        <title>Complex archaea that bridge the gap between prokaryotes and eukaryotes.</title>
        <authorList>
            <person name="Spang A."/>
            <person name="Saw J.H."/>
            <person name="Jorgensen S.L."/>
            <person name="Zaremba-Niedzwiedzka K."/>
            <person name="Martijn J."/>
            <person name="Lind A.E."/>
            <person name="van Eijk R."/>
            <person name="Schleper C."/>
            <person name="Guy L."/>
            <person name="Ettema T.J."/>
        </authorList>
    </citation>
    <scope>NUCLEOTIDE SEQUENCE</scope>
</reference>
<comment type="caution">
    <text evidence="1">The sequence shown here is derived from an EMBL/GenBank/DDBJ whole genome shotgun (WGS) entry which is preliminary data.</text>
</comment>
<accession>A0A0F9MK67</accession>
<dbReference type="EMBL" id="LAZR01009964">
    <property type="protein sequence ID" value="KKM69577.1"/>
    <property type="molecule type" value="Genomic_DNA"/>
</dbReference>
<protein>
    <submittedName>
        <fullName evidence="1">Uncharacterized protein</fullName>
    </submittedName>
</protein>
<gene>
    <name evidence="1" type="ORF">LCGC14_1449410</name>
</gene>
<dbReference type="AlphaFoldDB" id="A0A0F9MK67"/>
<sequence length="74" mass="8578">MDRPTRLGIIEYKDYLEALRIVRLYGKQVSLHHNDVLADMDSVSGFLKLSQDTKIKDLPIMRRTMNVLKSVDCL</sequence>
<organism evidence="1">
    <name type="scientific">marine sediment metagenome</name>
    <dbReference type="NCBI Taxonomy" id="412755"/>
    <lineage>
        <taxon>unclassified sequences</taxon>
        <taxon>metagenomes</taxon>
        <taxon>ecological metagenomes</taxon>
    </lineage>
</organism>
<name>A0A0F9MK67_9ZZZZ</name>